<gene>
    <name evidence="1" type="ORF">PGT21_001146</name>
</gene>
<accession>A0A5B0PAG1</accession>
<dbReference type="EMBL" id="VSWC01000066">
    <property type="protein sequence ID" value="KAA1097268.1"/>
    <property type="molecule type" value="Genomic_DNA"/>
</dbReference>
<organism evidence="1 2">
    <name type="scientific">Puccinia graminis f. sp. tritici</name>
    <dbReference type="NCBI Taxonomy" id="56615"/>
    <lineage>
        <taxon>Eukaryota</taxon>
        <taxon>Fungi</taxon>
        <taxon>Dikarya</taxon>
        <taxon>Basidiomycota</taxon>
        <taxon>Pucciniomycotina</taxon>
        <taxon>Pucciniomycetes</taxon>
        <taxon>Pucciniales</taxon>
        <taxon>Pucciniaceae</taxon>
        <taxon>Puccinia</taxon>
    </lineage>
</organism>
<dbReference type="Proteomes" id="UP000324748">
    <property type="component" value="Unassembled WGS sequence"/>
</dbReference>
<protein>
    <submittedName>
        <fullName evidence="1">Uncharacterized protein</fullName>
    </submittedName>
</protein>
<reference evidence="1 2" key="1">
    <citation type="submission" date="2019-05" db="EMBL/GenBank/DDBJ databases">
        <title>Emergence of the Ug99 lineage of the wheat stem rust pathogen through somatic hybridization.</title>
        <authorList>
            <person name="Li F."/>
            <person name="Upadhyaya N.M."/>
            <person name="Sperschneider J."/>
            <person name="Matny O."/>
            <person name="Nguyen-Phuc H."/>
            <person name="Mago R."/>
            <person name="Raley C."/>
            <person name="Miller M.E."/>
            <person name="Silverstein K.A.T."/>
            <person name="Henningsen E."/>
            <person name="Hirsch C.D."/>
            <person name="Visser B."/>
            <person name="Pretorius Z.A."/>
            <person name="Steffenson B.J."/>
            <person name="Schwessinger B."/>
            <person name="Dodds P.N."/>
            <person name="Figueroa M."/>
        </authorList>
    </citation>
    <scope>NUCLEOTIDE SEQUENCE [LARGE SCALE GENOMIC DNA]</scope>
    <source>
        <strain evidence="1">21-0</strain>
    </source>
</reference>
<keyword evidence="2" id="KW-1185">Reference proteome</keyword>
<name>A0A5B0PAG1_PUCGR</name>
<dbReference type="AlphaFoldDB" id="A0A5B0PAG1"/>
<evidence type="ECO:0000313" key="1">
    <source>
        <dbReference type="EMBL" id="KAA1097268.1"/>
    </source>
</evidence>
<proteinExistence type="predicted"/>
<evidence type="ECO:0000313" key="2">
    <source>
        <dbReference type="Proteomes" id="UP000324748"/>
    </source>
</evidence>
<sequence>MNLKLNKIQVKVEPATDLEPKTIQLELEVEILFKLIQHQHCAESDPARVDLELSRFQLKVKFRSGVVLSFQLEVKIPVRSLGGWTSGWNNAARAQGWPFLSSPATKTSRWHQFSSRSTALTSRPQAENDSTSYRILGNLKLNGLQLEVATPTTDLKLNRFQLEVDPSSSRAAGDLELNSFELEVNILFSAIHL</sequence>
<comment type="caution">
    <text evidence="1">The sequence shown here is derived from an EMBL/GenBank/DDBJ whole genome shotgun (WGS) entry which is preliminary data.</text>
</comment>